<sequence length="222" mass="24466">MNNQVFFDFDGTIANSEHGIIHSVKKMVDELQLPHLTDEQYRLFIGPTLADSLTKFFPSLSEKQVSDSIAKYREEYESHGLFDLEIYPGIESALTTLKTAGYQLNIASAKPEPILRQIIDKFQLNDYFSGIYGAAIEDPVRIKKVDILAYGIETSGALPTCSVMVGDRYTDMIGGRKNQVKTLGVTYGFGDTAELKASNATALVTSPEEIPAGVEKLFGKLV</sequence>
<dbReference type="Proteomes" id="UP000223370">
    <property type="component" value="Unassembled WGS sequence"/>
</dbReference>
<comment type="caution">
    <text evidence="1">The sequence shown here is derived from an EMBL/GenBank/DDBJ whole genome shotgun (WGS) entry which is preliminary data.</text>
</comment>
<keyword evidence="2" id="KW-1185">Reference proteome</keyword>
<dbReference type="GO" id="GO:0005829">
    <property type="term" value="C:cytosol"/>
    <property type="evidence" value="ECO:0007669"/>
    <property type="project" value="TreeGrafter"/>
</dbReference>
<reference evidence="1 2" key="1">
    <citation type="submission" date="2015-11" db="EMBL/GenBank/DDBJ databases">
        <title>Draft genome sequences of new species of the genus Lactobacillus isolated from orchardgrass silage.</title>
        <authorList>
            <person name="Tohno M."/>
            <person name="Tanizawa Y."/>
            <person name="Arita M."/>
        </authorList>
    </citation>
    <scope>NUCLEOTIDE SEQUENCE [LARGE SCALE GENOMIC DNA]</scope>
    <source>
        <strain evidence="1 2">IWT5</strain>
    </source>
</reference>
<protein>
    <submittedName>
        <fullName evidence="1">Putative phosphatase</fullName>
    </submittedName>
</protein>
<dbReference type="AlphaFoldDB" id="A0A1Z5J0W4"/>
<dbReference type="InterPro" id="IPR023198">
    <property type="entry name" value="PGP-like_dom2"/>
</dbReference>
<dbReference type="GO" id="GO:0004713">
    <property type="term" value="F:protein tyrosine kinase activity"/>
    <property type="evidence" value="ECO:0007669"/>
    <property type="project" value="TreeGrafter"/>
</dbReference>
<dbReference type="Gene3D" id="3.40.50.1000">
    <property type="entry name" value="HAD superfamily/HAD-like"/>
    <property type="match status" value="1"/>
</dbReference>
<dbReference type="Pfam" id="PF13419">
    <property type="entry name" value="HAD_2"/>
    <property type="match status" value="1"/>
</dbReference>
<evidence type="ECO:0000313" key="1">
    <source>
        <dbReference type="EMBL" id="GAX07452.1"/>
    </source>
</evidence>
<gene>
    <name evidence="1" type="ORF">IWT5_00185</name>
</gene>
<accession>A0A1Z5J0W4</accession>
<dbReference type="InterPro" id="IPR050155">
    <property type="entry name" value="HAD-like_hydrolase_sf"/>
</dbReference>
<dbReference type="EMBL" id="BCMJ01000001">
    <property type="protein sequence ID" value="GAX07452.1"/>
    <property type="molecule type" value="Genomic_DNA"/>
</dbReference>
<dbReference type="OrthoDB" id="9792518at2"/>
<dbReference type="PANTHER" id="PTHR43434:SF20">
    <property type="entry name" value="5'-NUCLEOTIDASE"/>
    <property type="match status" value="1"/>
</dbReference>
<dbReference type="InterPro" id="IPR036412">
    <property type="entry name" value="HAD-like_sf"/>
</dbReference>
<dbReference type="PANTHER" id="PTHR43434">
    <property type="entry name" value="PHOSPHOGLYCOLATE PHOSPHATASE"/>
    <property type="match status" value="1"/>
</dbReference>
<dbReference type="InterPro" id="IPR041492">
    <property type="entry name" value="HAD_2"/>
</dbReference>
<dbReference type="Gene3D" id="1.10.150.240">
    <property type="entry name" value="Putative phosphatase, domain 2"/>
    <property type="match status" value="1"/>
</dbReference>
<organism evidence="1 2">
    <name type="scientific">Secundilactobacillus silagincola</name>
    <dbReference type="NCBI Taxonomy" id="1714681"/>
    <lineage>
        <taxon>Bacteria</taxon>
        <taxon>Bacillati</taxon>
        <taxon>Bacillota</taxon>
        <taxon>Bacilli</taxon>
        <taxon>Lactobacillales</taxon>
        <taxon>Lactobacillaceae</taxon>
        <taxon>Secundilactobacillus</taxon>
    </lineage>
</organism>
<dbReference type="InterPro" id="IPR023214">
    <property type="entry name" value="HAD_sf"/>
</dbReference>
<name>A0A1Z5J0W4_9LACO</name>
<dbReference type="SFLD" id="SFLDG01129">
    <property type="entry name" value="C1.5:_HAD__Beta-PGM__Phosphata"/>
    <property type="match status" value="1"/>
</dbReference>
<dbReference type="SFLD" id="SFLDS00003">
    <property type="entry name" value="Haloacid_Dehalogenase"/>
    <property type="match status" value="1"/>
</dbReference>
<dbReference type="RefSeq" id="WP_098823435.1">
    <property type="nucleotide sequence ID" value="NZ_BCMJ01000001.1"/>
</dbReference>
<evidence type="ECO:0000313" key="2">
    <source>
        <dbReference type="Proteomes" id="UP000223370"/>
    </source>
</evidence>
<proteinExistence type="predicted"/>
<dbReference type="SUPFAM" id="SSF56784">
    <property type="entry name" value="HAD-like"/>
    <property type="match status" value="1"/>
</dbReference>